<evidence type="ECO:0000313" key="7">
    <source>
        <dbReference type="EMBL" id="CCK76651.1"/>
    </source>
</evidence>
<sequence length="291" mass="33538">MNEYEQLESNLIVLPNDFGAIVNDFNVTKIINTEASAALKDLLHRYKILIFKKQALSDEELIRFSTYFGELFTTGKHNPALGSDKKTSPIVYIGNNTEKYKQAYLGHQEVFRHSDHQWLEKPSSVSMLYAIEIDEGAPDTLWTDMVAAYQLLPKQMKERIADIDIITFNPFFRPFGEVRSKYIDILKTVPPGNTFPHPLVRSHSTTGDKILYLHEAYEMEFKDLNFQTGSLLHHHLVSHINSINCEYSHSWEKDDLVVWDNQSTSHYRTSFDGEISRVLKRISIAGSKPIR</sequence>
<dbReference type="HOGENOM" id="CLU_036005_2_0_6"/>
<protein>
    <submittedName>
        <fullName evidence="7">Putative taurine catabolism dioxygenase</fullName>
    </submittedName>
</protein>
<evidence type="ECO:0000256" key="5">
    <source>
        <dbReference type="ARBA" id="ARBA00023004"/>
    </source>
</evidence>
<organism evidence="7 8">
    <name type="scientific">Oleispira antarctica RB-8</name>
    <dbReference type="NCBI Taxonomy" id="698738"/>
    <lineage>
        <taxon>Bacteria</taxon>
        <taxon>Pseudomonadati</taxon>
        <taxon>Pseudomonadota</taxon>
        <taxon>Gammaproteobacteria</taxon>
        <taxon>Oceanospirillales</taxon>
        <taxon>Oceanospirillaceae</taxon>
        <taxon>Oleispira</taxon>
    </lineage>
</organism>
<reference evidence="7 8" key="1">
    <citation type="journal article" date="2013" name="Nat. Commun.">
        <title>Genome sequence and functional genomic analysis of the oil-degrading bacterium Oleispira antarctica.</title>
        <authorList>
            <person name="Kube M."/>
            <person name="Chernikova T.N."/>
            <person name="Al-Ramahi Y."/>
            <person name="Beloqui A."/>
            <person name="Lopez-Cortez N."/>
            <person name="Guazzaroni M.E."/>
            <person name="Heipieper H.J."/>
            <person name="Klages S."/>
            <person name="Kotsyurbenko O.R."/>
            <person name="Langer I."/>
            <person name="Nechitaylo T.Y."/>
            <person name="Lunsdorf H."/>
            <person name="Fernandez M."/>
            <person name="Juarez S."/>
            <person name="Ciordia S."/>
            <person name="Singer A."/>
            <person name="Kagan O."/>
            <person name="Egorova O."/>
            <person name="Petit P.A."/>
            <person name="Stogios P."/>
            <person name="Kim Y."/>
            <person name="Tchigvintsev A."/>
            <person name="Flick R."/>
            <person name="Denaro R."/>
            <person name="Genovese M."/>
            <person name="Albar J.P."/>
            <person name="Reva O.N."/>
            <person name="Martinez-Gomariz M."/>
            <person name="Tran H."/>
            <person name="Ferrer M."/>
            <person name="Savchenko A."/>
            <person name="Yakunin A.F."/>
            <person name="Yakimov M.M."/>
            <person name="Golyshina O.V."/>
            <person name="Reinhardt R."/>
            <person name="Golyshin P.N."/>
        </authorList>
    </citation>
    <scope>NUCLEOTIDE SEQUENCE [LARGE SCALE GENOMIC DNA]</scope>
</reference>
<feature type="domain" description="TauD/TfdA-like" evidence="6">
    <location>
        <begin position="14"/>
        <end position="282"/>
    </location>
</feature>
<dbReference type="PANTHER" id="PTHR30468:SF1">
    <property type="entry name" value="ALPHA-KETOGLUTARATE-DEPENDENT SULFONATE DIOXYGENASE"/>
    <property type="match status" value="1"/>
</dbReference>
<dbReference type="KEGG" id="oai:OLEAN_C24750"/>
<accession>R4YNK1</accession>
<evidence type="ECO:0000256" key="1">
    <source>
        <dbReference type="ARBA" id="ARBA00005896"/>
    </source>
</evidence>
<dbReference type="OrthoDB" id="581608at2"/>
<gene>
    <name evidence="7" type="ORF">OLEAN_C24750</name>
</gene>
<keyword evidence="2" id="KW-0479">Metal-binding</keyword>
<comment type="similarity">
    <text evidence="1">Belongs to the TfdA dioxygenase family.</text>
</comment>
<evidence type="ECO:0000256" key="3">
    <source>
        <dbReference type="ARBA" id="ARBA00022964"/>
    </source>
</evidence>
<keyword evidence="5" id="KW-0408">Iron</keyword>
<dbReference type="GO" id="GO:0046872">
    <property type="term" value="F:metal ion binding"/>
    <property type="evidence" value="ECO:0007669"/>
    <property type="project" value="UniProtKB-KW"/>
</dbReference>
<dbReference type="Proteomes" id="UP000032749">
    <property type="component" value="Chromosome"/>
</dbReference>
<keyword evidence="4" id="KW-0560">Oxidoreductase</keyword>
<keyword evidence="3 7" id="KW-0223">Dioxygenase</keyword>
<dbReference type="InterPro" id="IPR051323">
    <property type="entry name" value="AtsK-like"/>
</dbReference>
<dbReference type="InterPro" id="IPR003819">
    <property type="entry name" value="TauD/TfdA-like"/>
</dbReference>
<keyword evidence="8" id="KW-1185">Reference proteome</keyword>
<dbReference type="GO" id="GO:0006790">
    <property type="term" value="P:sulfur compound metabolic process"/>
    <property type="evidence" value="ECO:0007669"/>
    <property type="project" value="TreeGrafter"/>
</dbReference>
<dbReference type="Gene3D" id="3.60.130.10">
    <property type="entry name" value="Clavaminate synthase-like"/>
    <property type="match status" value="1"/>
</dbReference>
<evidence type="ECO:0000313" key="8">
    <source>
        <dbReference type="Proteomes" id="UP000032749"/>
    </source>
</evidence>
<dbReference type="InterPro" id="IPR042098">
    <property type="entry name" value="TauD-like_sf"/>
</dbReference>
<dbReference type="EMBL" id="FO203512">
    <property type="protein sequence ID" value="CCK76651.1"/>
    <property type="molecule type" value="Genomic_DNA"/>
</dbReference>
<evidence type="ECO:0000256" key="4">
    <source>
        <dbReference type="ARBA" id="ARBA00023002"/>
    </source>
</evidence>
<name>R4YNK1_OLEAN</name>
<dbReference type="SUPFAM" id="SSF51197">
    <property type="entry name" value="Clavaminate synthase-like"/>
    <property type="match status" value="1"/>
</dbReference>
<dbReference type="PANTHER" id="PTHR30468">
    <property type="entry name" value="ALPHA-KETOGLUTARATE-DEPENDENT SULFONATE DIOXYGENASE"/>
    <property type="match status" value="1"/>
</dbReference>
<proteinExistence type="inferred from homology"/>
<dbReference type="Pfam" id="PF02668">
    <property type="entry name" value="TauD"/>
    <property type="match status" value="1"/>
</dbReference>
<dbReference type="GO" id="GO:0000908">
    <property type="term" value="F:taurine dioxygenase activity"/>
    <property type="evidence" value="ECO:0007669"/>
    <property type="project" value="TreeGrafter"/>
</dbReference>
<evidence type="ECO:0000256" key="2">
    <source>
        <dbReference type="ARBA" id="ARBA00022723"/>
    </source>
</evidence>
<dbReference type="GO" id="GO:0005737">
    <property type="term" value="C:cytoplasm"/>
    <property type="evidence" value="ECO:0007669"/>
    <property type="project" value="TreeGrafter"/>
</dbReference>
<dbReference type="AlphaFoldDB" id="R4YNK1"/>
<evidence type="ECO:0000259" key="6">
    <source>
        <dbReference type="Pfam" id="PF02668"/>
    </source>
</evidence>
<dbReference type="STRING" id="698738.OLEAN_C24750"/>